<gene>
    <name evidence="1" type="ORF">LAUMK4_04347</name>
</gene>
<organism evidence="1 2">
    <name type="scientific">Mycobacterium persicum</name>
    <dbReference type="NCBI Taxonomy" id="1487726"/>
    <lineage>
        <taxon>Bacteria</taxon>
        <taxon>Bacillati</taxon>
        <taxon>Actinomycetota</taxon>
        <taxon>Actinomycetes</taxon>
        <taxon>Mycobacteriales</taxon>
        <taxon>Mycobacteriaceae</taxon>
        <taxon>Mycobacterium</taxon>
    </lineage>
</organism>
<reference evidence="1 2" key="1">
    <citation type="submission" date="2018-09" db="EMBL/GenBank/DDBJ databases">
        <authorList>
            <person name="Tagini F."/>
        </authorList>
    </citation>
    <scope>NUCLEOTIDE SEQUENCE [LARGE SCALE GENOMIC DNA]</scope>
    <source>
        <strain evidence="1 2">MK4</strain>
    </source>
</reference>
<proteinExistence type="predicted"/>
<accession>A0ABY6RNL0</accession>
<name>A0ABY6RNL0_9MYCO</name>
<dbReference type="Proteomes" id="UP000271464">
    <property type="component" value="Unassembled WGS sequence"/>
</dbReference>
<protein>
    <submittedName>
        <fullName evidence="1">Uncharacterized protein</fullName>
    </submittedName>
</protein>
<dbReference type="EMBL" id="UPHM01000116">
    <property type="protein sequence ID" value="VAZ98790.1"/>
    <property type="molecule type" value="Genomic_DNA"/>
</dbReference>
<keyword evidence="2" id="KW-1185">Reference proteome</keyword>
<sequence length="82" mass="9538">MPKDAKMNIAAPDDAYMLVRVLGYRGCRPPCPWSCESPHLWTSCRSPLMARWMSYWWPGRSPHSLACCQWRMKSDALTTFEN</sequence>
<evidence type="ECO:0000313" key="2">
    <source>
        <dbReference type="Proteomes" id="UP000271464"/>
    </source>
</evidence>
<comment type="caution">
    <text evidence="1">The sequence shown here is derived from an EMBL/GenBank/DDBJ whole genome shotgun (WGS) entry which is preliminary data.</text>
</comment>
<evidence type="ECO:0000313" key="1">
    <source>
        <dbReference type="EMBL" id="VAZ98790.1"/>
    </source>
</evidence>